<dbReference type="Gene3D" id="3.10.330.20">
    <property type="match status" value="1"/>
</dbReference>
<evidence type="ECO:0000256" key="1">
    <source>
        <dbReference type="ARBA" id="ARBA00012796"/>
    </source>
</evidence>
<comment type="caution">
    <text evidence="4">The sequence shown here is derived from an EMBL/GenBank/DDBJ whole genome shotgun (WGS) entry which is preliminary data.</text>
</comment>
<reference evidence="4 5" key="1">
    <citation type="journal article" date="2013" name="PLoS Genet.">
        <title>Genomic mechanisms accounting for the adaptation to parasitism in nematode-trapping fungi.</title>
        <authorList>
            <person name="Meerupati T."/>
            <person name="Andersson K.M."/>
            <person name="Friman E."/>
            <person name="Kumar D."/>
            <person name="Tunlid A."/>
            <person name="Ahren D."/>
        </authorList>
    </citation>
    <scope>NUCLEOTIDE SEQUENCE [LARGE SCALE GENOMIC DNA]</scope>
    <source>
        <strain evidence="4 5">CBS 200.50</strain>
    </source>
</reference>
<dbReference type="InterPro" id="IPR014816">
    <property type="entry name" value="tRNA_MeTrfase_Gcd14"/>
</dbReference>
<dbReference type="OrthoDB" id="5585464at2759"/>
<name>S8BHB8_DACHA</name>
<organism evidence="4 5">
    <name type="scientific">Dactylellina haptotyla (strain CBS 200.50)</name>
    <name type="common">Nematode-trapping fungus</name>
    <name type="synonym">Monacrosporium haptotylum</name>
    <dbReference type="NCBI Taxonomy" id="1284197"/>
    <lineage>
        <taxon>Eukaryota</taxon>
        <taxon>Fungi</taxon>
        <taxon>Dikarya</taxon>
        <taxon>Ascomycota</taxon>
        <taxon>Pezizomycotina</taxon>
        <taxon>Orbiliomycetes</taxon>
        <taxon>Orbiliales</taxon>
        <taxon>Orbiliaceae</taxon>
        <taxon>Dactylellina</taxon>
    </lineage>
</organism>
<sequence>MRSWVRIPSYPYSTVLRAGRRHKSSNASITKEGDCLYLKPRSSLARARDSFFLPKIKPGEKTVTHKGNISHDDLIGRRVRDIVKTHTGSEYLVTFPTMDEYIVNAERIVTPIYPADAAAIVQSLDLHVSPSIDDSEGPLEVLEAGTGHGSLTLHLARALSPGYMGVSPPAAILHSIEKSKSVVDAAENLLKGFRRGMYHGEGVKFYHADVEDWLKKQIAERDSTAASFDKSTFSSSSSTLTSETSVSSSYTPFLSSCVLDMPDIRPIMPLLQQAMHPGAILGYWAPSITQITSVVEHTKLKRIPFYVEKVLEFGNGVGGAGARVWDVRLAQVRSRVKAAAPQDTKPRRASAGLRRFFEETEKQKSSEGFGQVSDAVRDGVYDLKTSPSEDIPITEDKSDWEMVCRPKTGERTQGGGFYLIMRRIGQQPASHLADDVQ</sequence>
<dbReference type="PROSITE" id="PS51620">
    <property type="entry name" value="SAM_TRM61"/>
    <property type="match status" value="1"/>
</dbReference>
<dbReference type="InterPro" id="IPR029063">
    <property type="entry name" value="SAM-dependent_MTases_sf"/>
</dbReference>
<gene>
    <name evidence="4" type="ORF">H072_7508</name>
</gene>
<dbReference type="EC" id="2.1.1.220" evidence="1"/>
<keyword evidence="5" id="KW-1185">Reference proteome</keyword>
<dbReference type="eggNOG" id="ENOG502RYTV">
    <property type="taxonomic scope" value="Eukaryota"/>
</dbReference>
<dbReference type="PANTHER" id="PTHR12133">
    <property type="entry name" value="TRNA (ADENINE(58)-N(1))-METHYLTRANSFERASE"/>
    <property type="match status" value="1"/>
</dbReference>
<dbReference type="PANTHER" id="PTHR12133:SF1">
    <property type="entry name" value="TRNA (ADENINE(58)-N(1))-METHYLTRANSFERASE, MITOCHONDRIAL"/>
    <property type="match status" value="1"/>
</dbReference>
<dbReference type="Gene3D" id="3.40.50.150">
    <property type="entry name" value="Vaccinia Virus protein VP39"/>
    <property type="match status" value="1"/>
</dbReference>
<evidence type="ECO:0000313" key="4">
    <source>
        <dbReference type="EMBL" id="EPS38708.1"/>
    </source>
</evidence>
<dbReference type="STRING" id="1284197.S8BHB8"/>
<dbReference type="OMA" id="FYVGHVE"/>
<dbReference type="Proteomes" id="UP000015100">
    <property type="component" value="Unassembled WGS sequence"/>
</dbReference>
<dbReference type="AlphaFoldDB" id="S8BHB8"/>
<dbReference type="EMBL" id="AQGS01000532">
    <property type="protein sequence ID" value="EPS38708.1"/>
    <property type="molecule type" value="Genomic_DNA"/>
</dbReference>
<dbReference type="CDD" id="cd02440">
    <property type="entry name" value="AdoMet_MTases"/>
    <property type="match status" value="1"/>
</dbReference>
<dbReference type="GO" id="GO:0160107">
    <property type="term" value="F:tRNA (adenine(58)-N1)-methyltransferase activity"/>
    <property type="evidence" value="ECO:0007669"/>
    <property type="project" value="UniProtKB-EC"/>
</dbReference>
<dbReference type="GO" id="GO:0005739">
    <property type="term" value="C:mitochondrion"/>
    <property type="evidence" value="ECO:0007669"/>
    <property type="project" value="TreeGrafter"/>
</dbReference>
<dbReference type="GO" id="GO:0031515">
    <property type="term" value="C:tRNA (m1A) methyltransferase complex"/>
    <property type="evidence" value="ECO:0007669"/>
    <property type="project" value="InterPro"/>
</dbReference>
<protein>
    <recommendedName>
        <fullName evidence="2">tRNA (adenine(58)-N(1))-methyltransferase catalytic subunit TRM61</fullName>
        <ecNumber evidence="1">2.1.1.220</ecNumber>
    </recommendedName>
    <alternativeName>
        <fullName evidence="3">tRNA(m1A58)-methyltransferase subunit TRM61</fullName>
    </alternativeName>
</protein>
<dbReference type="HOGENOM" id="CLU_029873_1_0_1"/>
<dbReference type="SUPFAM" id="SSF53335">
    <property type="entry name" value="S-adenosyl-L-methionine-dependent methyltransferases"/>
    <property type="match status" value="1"/>
</dbReference>
<evidence type="ECO:0000256" key="2">
    <source>
        <dbReference type="ARBA" id="ARBA00015963"/>
    </source>
</evidence>
<reference evidence="5" key="2">
    <citation type="submission" date="2013-04" db="EMBL/GenBank/DDBJ databases">
        <title>Genomic mechanisms accounting for the adaptation to parasitism in nematode-trapping fungi.</title>
        <authorList>
            <person name="Ahren D.G."/>
        </authorList>
    </citation>
    <scope>NUCLEOTIDE SEQUENCE [LARGE SCALE GENOMIC DNA]</scope>
    <source>
        <strain evidence="5">CBS 200.50</strain>
    </source>
</reference>
<evidence type="ECO:0000313" key="5">
    <source>
        <dbReference type="Proteomes" id="UP000015100"/>
    </source>
</evidence>
<accession>S8BHB8</accession>
<dbReference type="GO" id="GO:0030488">
    <property type="term" value="P:tRNA methylation"/>
    <property type="evidence" value="ECO:0007669"/>
    <property type="project" value="InterPro"/>
</dbReference>
<proteinExistence type="predicted"/>
<evidence type="ECO:0000256" key="3">
    <source>
        <dbReference type="ARBA" id="ARBA00033309"/>
    </source>
</evidence>